<organism evidence="2 3">
    <name type="scientific">Mycena albidolilacea</name>
    <dbReference type="NCBI Taxonomy" id="1033008"/>
    <lineage>
        <taxon>Eukaryota</taxon>
        <taxon>Fungi</taxon>
        <taxon>Dikarya</taxon>
        <taxon>Basidiomycota</taxon>
        <taxon>Agaricomycotina</taxon>
        <taxon>Agaricomycetes</taxon>
        <taxon>Agaricomycetidae</taxon>
        <taxon>Agaricales</taxon>
        <taxon>Marasmiineae</taxon>
        <taxon>Mycenaceae</taxon>
        <taxon>Mycena</taxon>
    </lineage>
</organism>
<keyword evidence="3" id="KW-1185">Reference proteome</keyword>
<keyword evidence="1" id="KW-0472">Membrane</keyword>
<feature type="transmembrane region" description="Helical" evidence="1">
    <location>
        <begin position="40"/>
        <end position="67"/>
    </location>
</feature>
<keyword evidence="1" id="KW-0812">Transmembrane</keyword>
<name>A0AAD7A441_9AGAR</name>
<evidence type="ECO:0000313" key="3">
    <source>
        <dbReference type="Proteomes" id="UP001218218"/>
    </source>
</evidence>
<evidence type="ECO:0000256" key="1">
    <source>
        <dbReference type="SAM" id="Phobius"/>
    </source>
</evidence>
<comment type="caution">
    <text evidence="2">The sequence shown here is derived from an EMBL/GenBank/DDBJ whole genome shotgun (WGS) entry which is preliminary data.</text>
</comment>
<evidence type="ECO:0000313" key="2">
    <source>
        <dbReference type="EMBL" id="KAJ7349019.1"/>
    </source>
</evidence>
<proteinExistence type="predicted"/>
<dbReference type="AlphaFoldDB" id="A0AAD7A441"/>
<dbReference type="Proteomes" id="UP001218218">
    <property type="component" value="Unassembled WGS sequence"/>
</dbReference>
<accession>A0AAD7A441</accession>
<keyword evidence="1" id="KW-1133">Transmembrane helix</keyword>
<reference evidence="2" key="1">
    <citation type="submission" date="2023-03" db="EMBL/GenBank/DDBJ databases">
        <title>Massive genome expansion in bonnet fungi (Mycena s.s.) driven by repeated elements and novel gene families across ecological guilds.</title>
        <authorList>
            <consortium name="Lawrence Berkeley National Laboratory"/>
            <person name="Harder C.B."/>
            <person name="Miyauchi S."/>
            <person name="Viragh M."/>
            <person name="Kuo A."/>
            <person name="Thoen E."/>
            <person name="Andreopoulos B."/>
            <person name="Lu D."/>
            <person name="Skrede I."/>
            <person name="Drula E."/>
            <person name="Henrissat B."/>
            <person name="Morin E."/>
            <person name="Kohler A."/>
            <person name="Barry K."/>
            <person name="LaButti K."/>
            <person name="Morin E."/>
            <person name="Salamov A."/>
            <person name="Lipzen A."/>
            <person name="Mereny Z."/>
            <person name="Hegedus B."/>
            <person name="Baldrian P."/>
            <person name="Stursova M."/>
            <person name="Weitz H."/>
            <person name="Taylor A."/>
            <person name="Grigoriev I.V."/>
            <person name="Nagy L.G."/>
            <person name="Martin F."/>
            <person name="Kauserud H."/>
        </authorList>
    </citation>
    <scope>NUCLEOTIDE SEQUENCE</scope>
    <source>
        <strain evidence="2">CBHHK002</strain>
    </source>
</reference>
<sequence length="103" mass="11244">MNATDDQSTPGLGPVVVNGLPILGTDQCEKHSTKGLERGYFYVAATPMSIFGSLGILKAGLITLVLATTASWWLDRKCEPSFGDPHRQGWFLNFTLPHRRGVL</sequence>
<dbReference type="EMBL" id="JARIHO010000016">
    <property type="protein sequence ID" value="KAJ7349019.1"/>
    <property type="molecule type" value="Genomic_DNA"/>
</dbReference>
<gene>
    <name evidence="2" type="ORF">DFH08DRAFT_133764</name>
</gene>
<protein>
    <submittedName>
        <fullName evidence="2">Uncharacterized protein</fullName>
    </submittedName>
</protein>